<keyword evidence="2" id="KW-0813">Transport</keyword>
<comment type="similarity">
    <text evidence="1">Belongs to the ABC transporter superfamily.</text>
</comment>
<accession>A0A6C7EAF0</accession>
<dbReference type="InterPro" id="IPR003593">
    <property type="entry name" value="AAA+_ATPase"/>
</dbReference>
<dbReference type="GO" id="GO:0016020">
    <property type="term" value="C:membrane"/>
    <property type="evidence" value="ECO:0007669"/>
    <property type="project" value="InterPro"/>
</dbReference>
<evidence type="ECO:0000256" key="3">
    <source>
        <dbReference type="ARBA" id="ARBA00022741"/>
    </source>
</evidence>
<dbReference type="Pfam" id="PF14524">
    <property type="entry name" value="Wzt_C"/>
    <property type="match status" value="1"/>
</dbReference>
<dbReference type="InterPro" id="IPR050683">
    <property type="entry name" value="Bact_Polysacc_Export_ATP-bd"/>
</dbReference>
<dbReference type="InterPro" id="IPR027417">
    <property type="entry name" value="P-loop_NTPase"/>
</dbReference>
<dbReference type="CDD" id="cd03220">
    <property type="entry name" value="ABC_KpsT_Wzt"/>
    <property type="match status" value="1"/>
</dbReference>
<dbReference type="PANTHER" id="PTHR46743">
    <property type="entry name" value="TEICHOIC ACIDS EXPORT ATP-BINDING PROTEIN TAGH"/>
    <property type="match status" value="1"/>
</dbReference>
<dbReference type="InterPro" id="IPR029439">
    <property type="entry name" value="Wzt_C"/>
</dbReference>
<dbReference type="SUPFAM" id="SSF52540">
    <property type="entry name" value="P-loop containing nucleoside triphosphate hydrolases"/>
    <property type="match status" value="1"/>
</dbReference>
<dbReference type="InterPro" id="IPR003439">
    <property type="entry name" value="ABC_transporter-like_ATP-bd"/>
</dbReference>
<name>A0A6C7EAF0_ILUCY</name>
<reference evidence="6 7" key="1">
    <citation type="journal article" date="2013" name="Int. J. Syst. Evol. Microbiol.">
        <title>Ilumatobacter nonamiense sp. nov. and Ilumatobacter coccineum sp. nov., isolated from seashore sand.</title>
        <authorList>
            <person name="Matsumoto A."/>
            <person name="Kasai H."/>
            <person name="Matsuo Y."/>
            <person name="Shizuri Y."/>
            <person name="Ichikawa N."/>
            <person name="Fujita N."/>
            <person name="Omura S."/>
            <person name="Takahashi Y."/>
        </authorList>
    </citation>
    <scope>NUCLEOTIDE SEQUENCE [LARGE SCALE GENOMIC DNA]</scope>
    <source>
        <strain evidence="7">NBRC 103263 / KCTC 29153 / YM16-304</strain>
    </source>
</reference>
<keyword evidence="3" id="KW-0547">Nucleotide-binding</keyword>
<proteinExistence type="inferred from homology"/>
<dbReference type="Gene3D" id="3.40.50.300">
    <property type="entry name" value="P-loop containing nucleotide triphosphate hydrolases"/>
    <property type="match status" value="1"/>
</dbReference>
<evidence type="ECO:0000259" key="5">
    <source>
        <dbReference type="PROSITE" id="PS50893"/>
    </source>
</evidence>
<sequence length="443" mass="47774">MARRDVIDPLLHAHGGVLMSLLSRDGSVASSDIALSVVDLVKTFRVHSEKASSLKQLVTTGGRNRYEVFTALKGVSFDVPTGSAVGIIGHNGSGKSTLLKCMAQILTPNSGSVNVHKRMAALLELGAGFHPELSGRDNVFLNASILGMARKEIEERFDEIVAFSGLEEFIDSPVKTYSSGMYVRLAFAVAINVDPELLLIDEILAVGDVTFQQKCMEKFVQFREDGRTLVLVTHDTGSVRHFCDRAIWLDHGQIKADGPPADVIDEYNEAMLGGEESPEGGGIRRGDGPIRVTKAEILVGGRPVDRLRTGDDVTFRLHYESERAVHTPVFAIRIASLAGPIVTSPSSRDANAVPRALGGSGTVDISVRDIPLLPGPYVLHTEITKFGRAHVFDHLQNAASFDVMAGTSAETDGLITLQPAWKLDGNEIYATEADLPSGWKPGR</sequence>
<protein>
    <submittedName>
        <fullName evidence="6">Putative polysaccharide ABC transporter ATP-binding protein</fullName>
    </submittedName>
</protein>
<dbReference type="GO" id="GO:0140359">
    <property type="term" value="F:ABC-type transporter activity"/>
    <property type="evidence" value="ECO:0007669"/>
    <property type="project" value="InterPro"/>
</dbReference>
<dbReference type="PANTHER" id="PTHR46743:SF2">
    <property type="entry name" value="TEICHOIC ACIDS EXPORT ATP-BINDING PROTEIN TAGH"/>
    <property type="match status" value="1"/>
</dbReference>
<dbReference type="Proteomes" id="UP000011863">
    <property type="component" value="Chromosome"/>
</dbReference>
<keyword evidence="4 6" id="KW-0067">ATP-binding</keyword>
<dbReference type="AlphaFoldDB" id="A0A6C7EAF0"/>
<evidence type="ECO:0000313" key="7">
    <source>
        <dbReference type="Proteomes" id="UP000011863"/>
    </source>
</evidence>
<dbReference type="PROSITE" id="PS50893">
    <property type="entry name" value="ABC_TRANSPORTER_2"/>
    <property type="match status" value="1"/>
</dbReference>
<gene>
    <name evidence="6" type="ORF">YM304_29990</name>
</gene>
<evidence type="ECO:0000256" key="1">
    <source>
        <dbReference type="ARBA" id="ARBA00005417"/>
    </source>
</evidence>
<dbReference type="InterPro" id="IPR015860">
    <property type="entry name" value="ABC_transpr_TagH-like"/>
</dbReference>
<dbReference type="EMBL" id="AP012057">
    <property type="protein sequence ID" value="BAN03313.1"/>
    <property type="molecule type" value="Genomic_DNA"/>
</dbReference>
<dbReference type="GO" id="GO:0016887">
    <property type="term" value="F:ATP hydrolysis activity"/>
    <property type="evidence" value="ECO:0007669"/>
    <property type="project" value="InterPro"/>
</dbReference>
<evidence type="ECO:0000256" key="2">
    <source>
        <dbReference type="ARBA" id="ARBA00022448"/>
    </source>
</evidence>
<feature type="domain" description="ABC transporter" evidence="5">
    <location>
        <begin position="35"/>
        <end position="276"/>
    </location>
</feature>
<dbReference type="KEGG" id="aym:YM304_29990"/>
<dbReference type="Pfam" id="PF00005">
    <property type="entry name" value="ABC_tran"/>
    <property type="match status" value="1"/>
</dbReference>
<evidence type="ECO:0000256" key="4">
    <source>
        <dbReference type="ARBA" id="ARBA00022840"/>
    </source>
</evidence>
<organism evidence="6 7">
    <name type="scientific">Ilumatobacter coccineus (strain NBRC 103263 / KCTC 29153 / YM16-304)</name>
    <dbReference type="NCBI Taxonomy" id="1313172"/>
    <lineage>
        <taxon>Bacteria</taxon>
        <taxon>Bacillati</taxon>
        <taxon>Actinomycetota</taxon>
        <taxon>Acidimicrobiia</taxon>
        <taxon>Acidimicrobiales</taxon>
        <taxon>Ilumatobacteraceae</taxon>
        <taxon>Ilumatobacter</taxon>
    </lineage>
</organism>
<keyword evidence="7" id="KW-1185">Reference proteome</keyword>
<dbReference type="CDD" id="cd10147">
    <property type="entry name" value="Wzt_C-like"/>
    <property type="match status" value="1"/>
</dbReference>
<evidence type="ECO:0000313" key="6">
    <source>
        <dbReference type="EMBL" id="BAN03313.1"/>
    </source>
</evidence>
<dbReference type="SMART" id="SM00382">
    <property type="entry name" value="AAA"/>
    <property type="match status" value="1"/>
</dbReference>
<dbReference type="GO" id="GO:0005524">
    <property type="term" value="F:ATP binding"/>
    <property type="evidence" value="ECO:0007669"/>
    <property type="project" value="UniProtKB-KW"/>
</dbReference>
<dbReference type="Gene3D" id="2.70.50.60">
    <property type="entry name" value="abc- transporter (atp binding component) like domain"/>
    <property type="match status" value="1"/>
</dbReference>